<keyword evidence="3" id="KW-1185">Reference proteome</keyword>
<dbReference type="Proteomes" id="UP000694924">
    <property type="component" value="Unplaced"/>
</dbReference>
<reference evidence="4" key="1">
    <citation type="submission" date="2025-08" db="UniProtKB">
        <authorList>
            <consortium name="RefSeq"/>
        </authorList>
    </citation>
    <scope>IDENTIFICATION</scope>
    <source>
        <tissue evidence="4">Whole body</tissue>
    </source>
</reference>
<feature type="transmembrane region" description="Helical" evidence="2">
    <location>
        <begin position="97"/>
        <end position="117"/>
    </location>
</feature>
<dbReference type="PANTHER" id="PTHR13281:SF0">
    <property type="entry name" value="TRANSMEMBRANE PROTEIN 70, MITOCHONDRIAL"/>
    <property type="match status" value="1"/>
</dbReference>
<keyword evidence="2 4" id="KW-0812">Transmembrane</keyword>
<evidence type="ECO:0000313" key="4">
    <source>
        <dbReference type="RefSeq" id="XP_015171066.1"/>
    </source>
</evidence>
<dbReference type="GeneID" id="107063650"/>
<dbReference type="Pfam" id="PF06979">
    <property type="entry name" value="TMEM70"/>
    <property type="match status" value="1"/>
</dbReference>
<evidence type="ECO:0000256" key="1">
    <source>
        <dbReference type="ARBA" id="ARBA00005280"/>
    </source>
</evidence>
<dbReference type="InterPro" id="IPR009724">
    <property type="entry name" value="TMEM70"/>
</dbReference>
<protein>
    <submittedName>
        <fullName evidence="4">Transmembrane protein 70 homolog, mitochondrial</fullName>
    </submittedName>
</protein>
<sequence length="223" mass="25858">MSLILRVNLRHKCQIFLQENKYLGCNYLHMNHDRNFKRAVHNDQKITEEQPTEIYRGNLNSRVRNVKLFSLGSSVCALAVQPYIISKAMALDSVPGIAGSIFLGFTSVFTTILFHLVTKNYVTVIYYDSKRDKYLATTYTIFLRENKIEFTPDDVVVPDITGIFTTCLIKGRPVLFNDQFFNDSHHYYRIMGFDKPIDYKLSNTSVNNSTMEENLSEKIENKR</sequence>
<proteinExistence type="inferred from homology"/>
<keyword evidence="2" id="KW-0472">Membrane</keyword>
<dbReference type="RefSeq" id="XP_015171066.1">
    <property type="nucleotide sequence ID" value="XM_015315580.1"/>
</dbReference>
<evidence type="ECO:0000256" key="2">
    <source>
        <dbReference type="SAM" id="Phobius"/>
    </source>
</evidence>
<dbReference type="PANTHER" id="PTHR13281">
    <property type="entry name" value="TRANSMEMBRANE PROTEIN 70, MITOCHONDRIAL"/>
    <property type="match status" value="1"/>
</dbReference>
<accession>A0ABM1HSX9</accession>
<organism evidence="3 4">
    <name type="scientific">Polistes dominula</name>
    <name type="common">European paper wasp</name>
    <name type="synonym">Vespa dominula</name>
    <dbReference type="NCBI Taxonomy" id="743375"/>
    <lineage>
        <taxon>Eukaryota</taxon>
        <taxon>Metazoa</taxon>
        <taxon>Ecdysozoa</taxon>
        <taxon>Arthropoda</taxon>
        <taxon>Hexapoda</taxon>
        <taxon>Insecta</taxon>
        <taxon>Pterygota</taxon>
        <taxon>Neoptera</taxon>
        <taxon>Endopterygota</taxon>
        <taxon>Hymenoptera</taxon>
        <taxon>Apocrita</taxon>
        <taxon>Aculeata</taxon>
        <taxon>Vespoidea</taxon>
        <taxon>Vespidae</taxon>
        <taxon>Polistinae</taxon>
        <taxon>Polistini</taxon>
        <taxon>Polistes</taxon>
    </lineage>
</organism>
<feature type="transmembrane region" description="Helical" evidence="2">
    <location>
        <begin position="66"/>
        <end position="85"/>
    </location>
</feature>
<name>A0ABM1HSX9_POLDO</name>
<comment type="similarity">
    <text evidence="1">Belongs to the TMEM70 family.</text>
</comment>
<gene>
    <name evidence="4" type="primary">LOC107063650</name>
</gene>
<keyword evidence="2" id="KW-1133">Transmembrane helix</keyword>
<dbReference type="InterPro" id="IPR045325">
    <property type="entry name" value="TMEM70/TMEM186/TMEM223"/>
</dbReference>
<evidence type="ECO:0000313" key="3">
    <source>
        <dbReference type="Proteomes" id="UP000694924"/>
    </source>
</evidence>